<dbReference type="SUPFAM" id="SSF52777">
    <property type="entry name" value="CoA-dependent acyltransferases"/>
    <property type="match status" value="1"/>
</dbReference>
<sequence>MATDIKAPSFPESVAEGTVATWHKKPGDKVSRDELIVEIETDKVVLEVVAPSDGTVEEIRVEEGETCESEQVLGTLGAGDGQSGGSESSQSESDEAQQDEESEKEAAAPAQQAESGQSQSGEEKSRQSSGQQSDSGSQAGGSGRSVEVKAPSFPESVQEGTVASWTKQVGEAVKRDEVLAEIETDKVVLEVVAPADGALAEIRAEEGSQVESEQVLALFSEGGGDAAGASAEARGDDSQAEAGDANAGGQEDERVGDRVLAPAARKLVAEHDLDVNRIEGTGKGGRILKEDVQKAIDAGSAKKGGSESGEQQSTSKQSGGKQQESAPAPGGGVSEQAAAPATAAIEGDRPEQRVPMSRLRQTIAKRLVQAQQTAAMLTTYNEVDMSAVMALRSQYKEGFQQRHDVKLGFMGFFVKAATEALKRFPDVNASIDGTDIVYHGYQDIGVAVSTPRGLVVPVLRDTDSMKLADIEKQIGDFGKRGKEGKIGIEDMQGGTFTITNGGIFGSLMSTPILNPPQTAILGMHKIQERPMAVNGQVEIRPMMYLAISYDHRMIDGKDAVQFLVTIKELLEDPARFLLDV</sequence>
<evidence type="ECO:0000256" key="1">
    <source>
        <dbReference type="ARBA" id="ARBA00001938"/>
    </source>
</evidence>
<dbReference type="InterPro" id="IPR006255">
    <property type="entry name" value="SucB"/>
</dbReference>
<dbReference type="NCBIfam" id="NF004309">
    <property type="entry name" value="PRK05704.1"/>
    <property type="match status" value="1"/>
</dbReference>
<keyword evidence="7 12" id="KW-0816">Tricarboxylic acid cycle</keyword>
<comment type="caution">
    <text evidence="16">The sequence shown here is derived from an EMBL/GenBank/DDBJ whole genome shotgun (WGS) entry which is preliminary data.</text>
</comment>
<organism evidence="16 17">
    <name type="scientific">Kushneria sinocarnis</name>
    <dbReference type="NCBI Taxonomy" id="595502"/>
    <lineage>
        <taxon>Bacteria</taxon>
        <taxon>Pseudomonadati</taxon>
        <taxon>Pseudomonadota</taxon>
        <taxon>Gammaproteobacteria</taxon>
        <taxon>Oceanospirillales</taxon>
        <taxon>Halomonadaceae</taxon>
        <taxon>Kushneria</taxon>
    </lineage>
</organism>
<dbReference type="OrthoDB" id="9805770at2"/>
<evidence type="ECO:0000256" key="12">
    <source>
        <dbReference type="RuleBase" id="RU361138"/>
    </source>
</evidence>
<evidence type="ECO:0000256" key="13">
    <source>
        <dbReference type="SAM" id="MobiDB-lite"/>
    </source>
</evidence>
<dbReference type="CDD" id="cd06849">
    <property type="entry name" value="lipoyl_domain"/>
    <property type="match status" value="2"/>
</dbReference>
<dbReference type="PANTHER" id="PTHR43416">
    <property type="entry name" value="DIHYDROLIPOYLLYSINE-RESIDUE SUCCINYLTRANSFERASE COMPONENT OF 2-OXOGLUTARATE DEHYDROGENASE COMPLEX, MITOCHONDRIAL-RELATED"/>
    <property type="match status" value="1"/>
</dbReference>
<dbReference type="Gene3D" id="3.30.559.10">
    <property type="entry name" value="Chloramphenicol acetyltransferase-like domain"/>
    <property type="match status" value="1"/>
</dbReference>
<dbReference type="Pfam" id="PF00364">
    <property type="entry name" value="Biotin_lipoyl"/>
    <property type="match status" value="2"/>
</dbReference>
<dbReference type="Pfam" id="PF00198">
    <property type="entry name" value="2-oxoacid_dh"/>
    <property type="match status" value="1"/>
</dbReference>
<dbReference type="Gene3D" id="2.40.50.100">
    <property type="match status" value="2"/>
</dbReference>
<proteinExistence type="inferred from homology"/>
<feature type="compositionally biased region" description="Low complexity" evidence="13">
    <location>
        <begin position="298"/>
        <end position="325"/>
    </location>
</feature>
<evidence type="ECO:0000259" key="15">
    <source>
        <dbReference type="PROSITE" id="PS51826"/>
    </source>
</evidence>
<evidence type="ECO:0000256" key="10">
    <source>
        <dbReference type="ARBA" id="ARBA00023315"/>
    </source>
</evidence>
<comment type="function">
    <text evidence="2 12">E2 component of the 2-oxoglutarate dehydrogenase (OGDH) complex which catalyzes the second step in the conversion of 2-oxoglutarate to succinyl-CoA and CO(2).</text>
</comment>
<evidence type="ECO:0000256" key="9">
    <source>
        <dbReference type="ARBA" id="ARBA00022823"/>
    </source>
</evidence>
<name>A0A420WUD0_9GAMM</name>
<dbReference type="EC" id="2.3.1.61" evidence="5 12"/>
<dbReference type="GO" id="GO:0004149">
    <property type="term" value="F:dihydrolipoyllysine-residue succinyltransferase activity"/>
    <property type="evidence" value="ECO:0007669"/>
    <property type="project" value="UniProtKB-UniRule"/>
</dbReference>
<comment type="pathway">
    <text evidence="3 12">Amino-acid degradation; L-lysine degradation via saccharopine pathway; glutaryl-CoA from L-lysine: step 6/6.</text>
</comment>
<dbReference type="RefSeq" id="WP_121173403.1">
    <property type="nucleotide sequence ID" value="NZ_RBIN01000007.1"/>
</dbReference>
<feature type="compositionally biased region" description="Low complexity" evidence="13">
    <location>
        <begin position="107"/>
        <end position="120"/>
    </location>
</feature>
<dbReference type="PROSITE" id="PS51826">
    <property type="entry name" value="PSBD"/>
    <property type="match status" value="1"/>
</dbReference>
<keyword evidence="17" id="KW-1185">Reference proteome</keyword>
<feature type="region of interest" description="Disordered" evidence="13">
    <location>
        <begin position="56"/>
        <end position="162"/>
    </location>
</feature>
<reference evidence="16 17" key="1">
    <citation type="submission" date="2018-10" db="EMBL/GenBank/DDBJ databases">
        <title>Genomic Encyclopedia of Type Strains, Phase IV (KMG-IV): sequencing the most valuable type-strain genomes for metagenomic binning, comparative biology and taxonomic classification.</title>
        <authorList>
            <person name="Goeker M."/>
        </authorList>
    </citation>
    <scope>NUCLEOTIDE SEQUENCE [LARGE SCALE GENOMIC DNA]</scope>
    <source>
        <strain evidence="16 17">DSM 23229</strain>
    </source>
</reference>
<comment type="cofactor">
    <cofactor evidence="1">
        <name>(R)-lipoate</name>
        <dbReference type="ChEBI" id="CHEBI:83088"/>
    </cofactor>
</comment>
<dbReference type="Gene3D" id="4.10.320.10">
    <property type="entry name" value="E3-binding domain"/>
    <property type="match status" value="1"/>
</dbReference>
<evidence type="ECO:0000256" key="5">
    <source>
        <dbReference type="ARBA" id="ARBA00012945"/>
    </source>
</evidence>
<evidence type="ECO:0000313" key="16">
    <source>
        <dbReference type="EMBL" id="RKQ97059.1"/>
    </source>
</evidence>
<evidence type="ECO:0000256" key="7">
    <source>
        <dbReference type="ARBA" id="ARBA00022532"/>
    </source>
</evidence>
<evidence type="ECO:0000256" key="4">
    <source>
        <dbReference type="ARBA" id="ARBA00007317"/>
    </source>
</evidence>
<dbReference type="GO" id="GO:0005829">
    <property type="term" value="C:cytosol"/>
    <property type="evidence" value="ECO:0007669"/>
    <property type="project" value="TreeGrafter"/>
</dbReference>
<feature type="domain" description="Peripheral subunit-binding (PSBD)" evidence="15">
    <location>
        <begin position="259"/>
        <end position="296"/>
    </location>
</feature>
<evidence type="ECO:0000256" key="6">
    <source>
        <dbReference type="ARBA" id="ARBA00019511"/>
    </source>
</evidence>
<feature type="region of interest" description="Disordered" evidence="13">
    <location>
        <begin position="297"/>
        <end position="354"/>
    </location>
</feature>
<dbReference type="AlphaFoldDB" id="A0A420WUD0"/>
<evidence type="ECO:0000256" key="3">
    <source>
        <dbReference type="ARBA" id="ARBA00005145"/>
    </source>
</evidence>
<dbReference type="NCBIfam" id="TIGR01347">
    <property type="entry name" value="sucB"/>
    <property type="match status" value="1"/>
</dbReference>
<dbReference type="UniPathway" id="UPA00868">
    <property type="reaction ID" value="UER00840"/>
</dbReference>
<evidence type="ECO:0000256" key="11">
    <source>
        <dbReference type="ARBA" id="ARBA00052761"/>
    </source>
</evidence>
<dbReference type="InterPro" id="IPR000089">
    <property type="entry name" value="Biotin_lipoyl"/>
</dbReference>
<dbReference type="PROSITE" id="PS00189">
    <property type="entry name" value="LIPOYL"/>
    <property type="match status" value="2"/>
</dbReference>
<comment type="similarity">
    <text evidence="4 12">Belongs to the 2-oxoacid dehydrogenase family.</text>
</comment>
<feature type="region of interest" description="Disordered" evidence="13">
    <location>
        <begin position="221"/>
        <end position="259"/>
    </location>
</feature>
<dbReference type="Pfam" id="PF02817">
    <property type="entry name" value="E3_binding"/>
    <property type="match status" value="1"/>
</dbReference>
<dbReference type="InterPro" id="IPR004167">
    <property type="entry name" value="PSBD"/>
</dbReference>
<dbReference type="GO" id="GO:0006099">
    <property type="term" value="P:tricarboxylic acid cycle"/>
    <property type="evidence" value="ECO:0007669"/>
    <property type="project" value="UniProtKB-UniRule"/>
</dbReference>
<dbReference type="SUPFAM" id="SSF51230">
    <property type="entry name" value="Single hybrid motif"/>
    <property type="match status" value="2"/>
</dbReference>
<keyword evidence="8 12" id="KW-0808">Transferase</keyword>
<feature type="compositionally biased region" description="Acidic residues" evidence="13">
    <location>
        <begin position="92"/>
        <end position="103"/>
    </location>
</feature>
<dbReference type="InterPro" id="IPR050537">
    <property type="entry name" value="2-oxoacid_dehydrogenase"/>
</dbReference>
<dbReference type="Proteomes" id="UP000281975">
    <property type="component" value="Unassembled WGS sequence"/>
</dbReference>
<dbReference type="GO" id="GO:0033512">
    <property type="term" value="P:L-lysine catabolic process to acetyl-CoA via saccharopine"/>
    <property type="evidence" value="ECO:0007669"/>
    <property type="project" value="UniProtKB-UniRule"/>
</dbReference>
<dbReference type="InterPro" id="IPR011053">
    <property type="entry name" value="Single_hybrid_motif"/>
</dbReference>
<dbReference type="PANTHER" id="PTHR43416:SF5">
    <property type="entry name" value="DIHYDROLIPOYLLYSINE-RESIDUE SUCCINYLTRANSFERASE COMPONENT OF 2-OXOGLUTARATE DEHYDROGENASE COMPLEX, MITOCHONDRIAL"/>
    <property type="match status" value="1"/>
</dbReference>
<protein>
    <recommendedName>
        <fullName evidence="6 12">Dihydrolipoyllysine-residue succinyltransferase component of 2-oxoglutarate dehydrogenase complex</fullName>
        <ecNumber evidence="5 12">2.3.1.61</ecNumber>
    </recommendedName>
    <alternativeName>
        <fullName evidence="12">2-oxoglutarate dehydrogenase complex component E2</fullName>
    </alternativeName>
</protein>
<comment type="catalytic activity">
    <reaction evidence="11 12">
        <text>N(6)-[(R)-dihydrolipoyl]-L-lysyl-[protein] + succinyl-CoA = N(6)-[(R)-S(8)-succinyldihydrolipoyl]-L-lysyl-[protein] + CoA</text>
        <dbReference type="Rhea" id="RHEA:15213"/>
        <dbReference type="Rhea" id="RHEA-COMP:10475"/>
        <dbReference type="Rhea" id="RHEA-COMP:20092"/>
        <dbReference type="ChEBI" id="CHEBI:57287"/>
        <dbReference type="ChEBI" id="CHEBI:57292"/>
        <dbReference type="ChEBI" id="CHEBI:83100"/>
        <dbReference type="ChEBI" id="CHEBI:83120"/>
        <dbReference type="EC" id="2.3.1.61"/>
    </reaction>
</comment>
<evidence type="ECO:0000256" key="8">
    <source>
        <dbReference type="ARBA" id="ARBA00022679"/>
    </source>
</evidence>
<gene>
    <name evidence="16" type="ORF">C7446_2476</name>
</gene>
<dbReference type="EMBL" id="RBIN01000007">
    <property type="protein sequence ID" value="RKQ97059.1"/>
    <property type="molecule type" value="Genomic_DNA"/>
</dbReference>
<dbReference type="GO" id="GO:0045252">
    <property type="term" value="C:oxoglutarate dehydrogenase complex"/>
    <property type="evidence" value="ECO:0007669"/>
    <property type="project" value="UniProtKB-UniRule"/>
</dbReference>
<feature type="domain" description="Lipoyl-binding" evidence="14">
    <location>
        <begin position="145"/>
        <end position="220"/>
    </location>
</feature>
<evidence type="ECO:0000259" key="14">
    <source>
        <dbReference type="PROSITE" id="PS50968"/>
    </source>
</evidence>
<dbReference type="InterPro" id="IPR036625">
    <property type="entry name" value="E3-bd_dom_sf"/>
</dbReference>
<dbReference type="InterPro" id="IPR001078">
    <property type="entry name" value="2-oxoacid_DH_actylTfrase"/>
</dbReference>
<accession>A0A420WUD0</accession>
<keyword evidence="9 12" id="KW-0450">Lipoyl</keyword>
<dbReference type="InterPro" id="IPR023213">
    <property type="entry name" value="CAT-like_dom_sf"/>
</dbReference>
<evidence type="ECO:0000313" key="17">
    <source>
        <dbReference type="Proteomes" id="UP000281975"/>
    </source>
</evidence>
<keyword evidence="10 12" id="KW-0012">Acyltransferase</keyword>
<dbReference type="SUPFAM" id="SSF47005">
    <property type="entry name" value="Peripheral subunit-binding domain of 2-oxo acid dehydrogenase complex"/>
    <property type="match status" value="1"/>
</dbReference>
<feature type="compositionally biased region" description="Low complexity" evidence="13">
    <location>
        <begin position="127"/>
        <end position="137"/>
    </location>
</feature>
<dbReference type="InterPro" id="IPR003016">
    <property type="entry name" value="2-oxoA_DH_lipoyl-BS"/>
</dbReference>
<evidence type="ECO:0000256" key="2">
    <source>
        <dbReference type="ARBA" id="ARBA00004052"/>
    </source>
</evidence>
<dbReference type="FunFam" id="3.30.559.10:FF:000007">
    <property type="entry name" value="Dihydrolipoamide acetyltransferase component of pyruvate dehydrogenase complex"/>
    <property type="match status" value="1"/>
</dbReference>
<feature type="domain" description="Lipoyl-binding" evidence="14">
    <location>
        <begin position="2"/>
        <end position="77"/>
    </location>
</feature>
<dbReference type="PROSITE" id="PS50968">
    <property type="entry name" value="BIOTINYL_LIPOYL"/>
    <property type="match status" value="2"/>
</dbReference>